<organism evidence="1 2">
    <name type="scientific">Neolewinella antarctica</name>
    <dbReference type="NCBI Taxonomy" id="442734"/>
    <lineage>
        <taxon>Bacteria</taxon>
        <taxon>Pseudomonadati</taxon>
        <taxon>Bacteroidota</taxon>
        <taxon>Saprospiria</taxon>
        <taxon>Saprospirales</taxon>
        <taxon>Lewinellaceae</taxon>
        <taxon>Neolewinella</taxon>
    </lineage>
</organism>
<protein>
    <submittedName>
        <fullName evidence="1">Uncharacterized protein</fullName>
    </submittedName>
</protein>
<dbReference type="Proteomes" id="UP000770785">
    <property type="component" value="Unassembled WGS sequence"/>
</dbReference>
<dbReference type="Gene3D" id="1.20.1270.360">
    <property type="match status" value="1"/>
</dbReference>
<dbReference type="EMBL" id="JAATJH010000008">
    <property type="protein sequence ID" value="NJC28066.1"/>
    <property type="molecule type" value="Genomic_DNA"/>
</dbReference>
<proteinExistence type="predicted"/>
<accession>A0ABX0XFQ6</accession>
<evidence type="ECO:0000313" key="1">
    <source>
        <dbReference type="EMBL" id="NJC28066.1"/>
    </source>
</evidence>
<name>A0ABX0XFQ6_9BACT</name>
<dbReference type="RefSeq" id="WP_168039744.1">
    <property type="nucleotide sequence ID" value="NZ_JAATJH010000008.1"/>
</dbReference>
<evidence type="ECO:0000313" key="2">
    <source>
        <dbReference type="Proteomes" id="UP000770785"/>
    </source>
</evidence>
<reference evidence="1 2" key="1">
    <citation type="submission" date="2020-03" db="EMBL/GenBank/DDBJ databases">
        <title>Genomic Encyclopedia of Type Strains, Phase IV (KMG-IV): sequencing the most valuable type-strain genomes for metagenomic binning, comparative biology and taxonomic classification.</title>
        <authorList>
            <person name="Goeker M."/>
        </authorList>
    </citation>
    <scope>NUCLEOTIDE SEQUENCE [LARGE SCALE GENOMIC DNA]</scope>
    <source>
        <strain evidence="1 2">DSM 105096</strain>
    </source>
</reference>
<sequence>MSRLPKTYLQHAYACLGVCRYCYEITTSAEACHAKLPDVILSLEVTIIMLRGGHDLAFERLYHCARVCAEGAEAWSESLHPRCVQSAAACRSFAAFFVGLDALA</sequence>
<comment type="caution">
    <text evidence="1">The sequence shown here is derived from an EMBL/GenBank/DDBJ whole genome shotgun (WGS) entry which is preliminary data.</text>
</comment>
<gene>
    <name evidence="1" type="ORF">GGR27_003585</name>
</gene>
<keyword evidence="2" id="KW-1185">Reference proteome</keyword>